<organism evidence="1 2">
    <name type="scientific">Russula earlei</name>
    <dbReference type="NCBI Taxonomy" id="71964"/>
    <lineage>
        <taxon>Eukaryota</taxon>
        <taxon>Fungi</taxon>
        <taxon>Dikarya</taxon>
        <taxon>Basidiomycota</taxon>
        <taxon>Agaricomycotina</taxon>
        <taxon>Agaricomycetes</taxon>
        <taxon>Russulales</taxon>
        <taxon>Russulaceae</taxon>
        <taxon>Russula</taxon>
    </lineage>
</organism>
<dbReference type="EMBL" id="JAGFNK010000185">
    <property type="protein sequence ID" value="KAI9460715.1"/>
    <property type="molecule type" value="Genomic_DNA"/>
</dbReference>
<comment type="caution">
    <text evidence="1">The sequence shown here is derived from an EMBL/GenBank/DDBJ whole genome shotgun (WGS) entry which is preliminary data.</text>
</comment>
<evidence type="ECO:0000313" key="1">
    <source>
        <dbReference type="EMBL" id="KAI9460715.1"/>
    </source>
</evidence>
<accession>A0ACC0U385</accession>
<dbReference type="Proteomes" id="UP001207468">
    <property type="component" value="Unassembled WGS sequence"/>
</dbReference>
<protein>
    <submittedName>
        <fullName evidence="1">Uncharacterized protein</fullName>
    </submittedName>
</protein>
<sequence length="81" mass="8927">MSFRWFMMSKTSSVAPIGRALSTMLVTVEDVLLLYMTFSGSLVGDVSPLHNFRALPATPSVPRFKDGTCSARVHRPGDRQP</sequence>
<name>A0ACC0U385_9AGAM</name>
<proteinExistence type="predicted"/>
<evidence type="ECO:0000313" key="2">
    <source>
        <dbReference type="Proteomes" id="UP001207468"/>
    </source>
</evidence>
<reference evidence="1" key="1">
    <citation type="submission" date="2021-03" db="EMBL/GenBank/DDBJ databases">
        <title>Evolutionary priming and transition to the ectomycorrhizal habit in an iconic lineage of mushroom-forming fungi: is preadaptation a requirement?</title>
        <authorList>
            <consortium name="DOE Joint Genome Institute"/>
            <person name="Looney B.P."/>
            <person name="Miyauchi S."/>
            <person name="Morin E."/>
            <person name="Drula E."/>
            <person name="Courty P.E."/>
            <person name="Chicoki N."/>
            <person name="Fauchery L."/>
            <person name="Kohler A."/>
            <person name="Kuo A."/>
            <person name="LaButti K."/>
            <person name="Pangilinan J."/>
            <person name="Lipzen A."/>
            <person name="Riley R."/>
            <person name="Andreopoulos W."/>
            <person name="He G."/>
            <person name="Johnson J."/>
            <person name="Barry K.W."/>
            <person name="Grigoriev I.V."/>
            <person name="Nagy L."/>
            <person name="Hibbett D."/>
            <person name="Henrissat B."/>
            <person name="Matheny P.B."/>
            <person name="Labbe J."/>
            <person name="Martin A.F."/>
        </authorList>
    </citation>
    <scope>NUCLEOTIDE SEQUENCE</scope>
    <source>
        <strain evidence="1">BPL698</strain>
    </source>
</reference>
<gene>
    <name evidence="1" type="ORF">F5148DRAFT_1216339</name>
</gene>
<keyword evidence="2" id="KW-1185">Reference proteome</keyword>